<feature type="transmembrane region" description="Helical" evidence="8">
    <location>
        <begin position="44"/>
        <end position="65"/>
    </location>
</feature>
<evidence type="ECO:0000313" key="10">
    <source>
        <dbReference type="EMBL" id="CAF4278794.1"/>
    </source>
</evidence>
<evidence type="ECO:0000313" key="9">
    <source>
        <dbReference type="EMBL" id="CAF1489373.1"/>
    </source>
</evidence>
<comment type="caution">
    <text evidence="9">The sequence shown here is derived from an EMBL/GenBank/DDBJ whole genome shotgun (WGS) entry which is preliminary data.</text>
</comment>
<keyword evidence="2" id="KW-0813">Transport</keyword>
<dbReference type="GO" id="GO:0015031">
    <property type="term" value="P:protein transport"/>
    <property type="evidence" value="ECO:0007669"/>
    <property type="project" value="UniProtKB-KW"/>
</dbReference>
<organism evidence="9 11">
    <name type="scientific">Didymodactylos carnosus</name>
    <dbReference type="NCBI Taxonomy" id="1234261"/>
    <lineage>
        <taxon>Eukaryota</taxon>
        <taxon>Metazoa</taxon>
        <taxon>Spiralia</taxon>
        <taxon>Gnathifera</taxon>
        <taxon>Rotifera</taxon>
        <taxon>Eurotatoria</taxon>
        <taxon>Bdelloidea</taxon>
        <taxon>Philodinida</taxon>
        <taxon>Philodinidae</taxon>
        <taxon>Didymodactylos</taxon>
    </lineage>
</organism>
<dbReference type="AlphaFoldDB" id="A0A8S2FJW4"/>
<keyword evidence="3 8" id="KW-0812">Transmembrane</keyword>
<dbReference type="EMBL" id="CAJOBA010054904">
    <property type="protein sequence ID" value="CAF4278794.1"/>
    <property type="molecule type" value="Genomic_DNA"/>
</dbReference>
<evidence type="ECO:0000256" key="7">
    <source>
        <dbReference type="ARBA" id="ARBA00023136"/>
    </source>
</evidence>
<dbReference type="InterPro" id="IPR004813">
    <property type="entry name" value="OPT"/>
</dbReference>
<evidence type="ECO:0000256" key="3">
    <source>
        <dbReference type="ARBA" id="ARBA00022692"/>
    </source>
</evidence>
<proteinExistence type="predicted"/>
<keyword evidence="7 8" id="KW-0472">Membrane</keyword>
<name>A0A8S2FJW4_9BILA</name>
<feature type="transmembrane region" description="Helical" evidence="8">
    <location>
        <begin position="126"/>
        <end position="145"/>
    </location>
</feature>
<keyword evidence="5" id="KW-0653">Protein transport</keyword>
<dbReference type="Pfam" id="PF03169">
    <property type="entry name" value="OPT"/>
    <property type="match status" value="1"/>
</dbReference>
<feature type="transmembrane region" description="Helical" evidence="8">
    <location>
        <begin position="206"/>
        <end position="236"/>
    </location>
</feature>
<dbReference type="InterPro" id="IPR004648">
    <property type="entry name" value="Oligpept_transpt"/>
</dbReference>
<comment type="subcellular location">
    <subcellularLocation>
        <location evidence="1">Membrane</location>
        <topology evidence="1">Multi-pass membrane protein</topology>
    </subcellularLocation>
</comment>
<dbReference type="GO" id="GO:0035673">
    <property type="term" value="F:oligopeptide transmembrane transporter activity"/>
    <property type="evidence" value="ECO:0007669"/>
    <property type="project" value="InterPro"/>
</dbReference>
<accession>A0A8S2FJW4</accession>
<evidence type="ECO:0000313" key="11">
    <source>
        <dbReference type="Proteomes" id="UP000677228"/>
    </source>
</evidence>
<reference evidence="9" key="1">
    <citation type="submission" date="2021-02" db="EMBL/GenBank/DDBJ databases">
        <authorList>
            <person name="Nowell W R."/>
        </authorList>
    </citation>
    <scope>NUCLEOTIDE SEQUENCE</scope>
</reference>
<evidence type="ECO:0000256" key="4">
    <source>
        <dbReference type="ARBA" id="ARBA00022856"/>
    </source>
</evidence>
<dbReference type="GO" id="GO:0016020">
    <property type="term" value="C:membrane"/>
    <property type="evidence" value="ECO:0007669"/>
    <property type="project" value="UniProtKB-SubCell"/>
</dbReference>
<evidence type="ECO:0000256" key="5">
    <source>
        <dbReference type="ARBA" id="ARBA00022927"/>
    </source>
</evidence>
<evidence type="ECO:0000256" key="8">
    <source>
        <dbReference type="SAM" id="Phobius"/>
    </source>
</evidence>
<keyword evidence="4" id="KW-0571">Peptide transport</keyword>
<evidence type="ECO:0000256" key="2">
    <source>
        <dbReference type="ARBA" id="ARBA00022448"/>
    </source>
</evidence>
<evidence type="ECO:0000256" key="1">
    <source>
        <dbReference type="ARBA" id="ARBA00004141"/>
    </source>
</evidence>
<dbReference type="Proteomes" id="UP000677228">
    <property type="component" value="Unassembled WGS sequence"/>
</dbReference>
<keyword evidence="6 8" id="KW-1133">Transmembrane helix</keyword>
<dbReference type="PANTHER" id="PTHR22601">
    <property type="entry name" value="ISP4 LIKE PROTEIN"/>
    <property type="match status" value="1"/>
</dbReference>
<dbReference type="EMBL" id="CAJNOK010032945">
    <property type="protein sequence ID" value="CAF1489373.1"/>
    <property type="molecule type" value="Genomic_DNA"/>
</dbReference>
<sequence length="239" mass="27262">MINPNKIIVAQLTGFYELGMGTLVFDWNLITQVVGSPILVPHWALINMLVGFLVFIWFLTPIIYYSNLWSFKNLSIAVFPKLNNNGFYLFYTSDGNSFTPNVSQNALSSTYTENLPPVSLDSTTAIANYLTFASLASLIVYTILYNGKNIVQCFRTSLKSRENNIHCTLMSKYNEASEWWYILLFVITFILSALVCHFGQFMPWYYLFVAVPFTFVCLLPISIIQATTLSIFCLFLSQE</sequence>
<evidence type="ECO:0000256" key="6">
    <source>
        <dbReference type="ARBA" id="ARBA00022989"/>
    </source>
</evidence>
<feature type="transmembrane region" description="Helical" evidence="8">
    <location>
        <begin position="179"/>
        <end position="200"/>
    </location>
</feature>
<protein>
    <submittedName>
        <fullName evidence="9">Uncharacterized protein</fullName>
    </submittedName>
</protein>
<dbReference type="Proteomes" id="UP000682733">
    <property type="component" value="Unassembled WGS sequence"/>
</dbReference>
<gene>
    <name evidence="9" type="ORF">OVA965_LOCUS36425</name>
    <name evidence="10" type="ORF">TMI583_LOCUS37436</name>
</gene>